<dbReference type="EMBL" id="CP015136">
    <property type="protein sequence ID" value="AMY10367.1"/>
    <property type="molecule type" value="Genomic_DNA"/>
</dbReference>
<dbReference type="PANTHER" id="PTHR42687:SF1">
    <property type="entry name" value="L-THREONINE 3-DEHYDROGENASE, MITOCHONDRIAL"/>
    <property type="match status" value="1"/>
</dbReference>
<feature type="domain" description="NAD-dependent epimerase/dehydratase" evidence="2">
    <location>
        <begin position="7"/>
        <end position="264"/>
    </location>
</feature>
<dbReference type="PANTHER" id="PTHR42687">
    <property type="entry name" value="L-THREONINE 3-DEHYDROGENASE"/>
    <property type="match status" value="1"/>
</dbReference>
<protein>
    <submittedName>
        <fullName evidence="3">Putative epimerase/dehydratase</fullName>
    </submittedName>
</protein>
<dbReference type="Proteomes" id="UP000076079">
    <property type="component" value="Chromosome"/>
</dbReference>
<dbReference type="SUPFAM" id="SSF51735">
    <property type="entry name" value="NAD(P)-binding Rossmann-fold domains"/>
    <property type="match status" value="1"/>
</dbReference>
<dbReference type="Pfam" id="PF01370">
    <property type="entry name" value="Epimerase"/>
    <property type="match status" value="1"/>
</dbReference>
<accession>A0A143PNX5</accession>
<dbReference type="Gene3D" id="3.40.50.720">
    <property type="entry name" value="NAD(P)-binding Rossmann-like Domain"/>
    <property type="match status" value="1"/>
</dbReference>
<dbReference type="GO" id="GO:0006567">
    <property type="term" value="P:L-threonine catabolic process"/>
    <property type="evidence" value="ECO:0007669"/>
    <property type="project" value="TreeGrafter"/>
</dbReference>
<organism evidence="3 4">
    <name type="scientific">Luteitalea pratensis</name>
    <dbReference type="NCBI Taxonomy" id="1855912"/>
    <lineage>
        <taxon>Bacteria</taxon>
        <taxon>Pseudomonadati</taxon>
        <taxon>Acidobacteriota</taxon>
        <taxon>Vicinamibacteria</taxon>
        <taxon>Vicinamibacterales</taxon>
        <taxon>Vicinamibacteraceae</taxon>
        <taxon>Luteitalea</taxon>
    </lineage>
</organism>
<dbReference type="InterPro" id="IPR051225">
    <property type="entry name" value="NAD(P)_epim/dehydratase"/>
</dbReference>
<dbReference type="InterPro" id="IPR036291">
    <property type="entry name" value="NAD(P)-bd_dom_sf"/>
</dbReference>
<reference evidence="3 4" key="1">
    <citation type="journal article" date="2016" name="Genome Announc.">
        <title>First Complete Genome Sequence of a Subdivision 6 Acidobacterium Strain.</title>
        <authorList>
            <person name="Huang S."/>
            <person name="Vieira S."/>
            <person name="Bunk B."/>
            <person name="Riedel T."/>
            <person name="Sproer C."/>
            <person name="Overmann J."/>
        </authorList>
    </citation>
    <scope>NUCLEOTIDE SEQUENCE [LARGE SCALE GENOMIC DNA]</scope>
    <source>
        <strain evidence="4">DSM 100886 HEG_-6_39</strain>
    </source>
</reference>
<comment type="similarity">
    <text evidence="1">Belongs to the NAD(P)-dependent epimerase/dehydratase family.</text>
</comment>
<evidence type="ECO:0000256" key="1">
    <source>
        <dbReference type="ARBA" id="ARBA00007637"/>
    </source>
</evidence>
<gene>
    <name evidence="3" type="ORF">LuPra_03597</name>
</gene>
<proteinExistence type="inferred from homology"/>
<dbReference type="RefSeq" id="WP_110172012.1">
    <property type="nucleotide sequence ID" value="NZ_CP015136.1"/>
</dbReference>
<evidence type="ECO:0000313" key="4">
    <source>
        <dbReference type="Proteomes" id="UP000076079"/>
    </source>
</evidence>
<dbReference type="KEGG" id="abac:LuPra_03597"/>
<keyword evidence="4" id="KW-1185">Reference proteome</keyword>
<evidence type="ECO:0000313" key="3">
    <source>
        <dbReference type="EMBL" id="AMY10367.1"/>
    </source>
</evidence>
<dbReference type="AlphaFoldDB" id="A0A143PNX5"/>
<dbReference type="InterPro" id="IPR001509">
    <property type="entry name" value="Epimerase_deHydtase"/>
</dbReference>
<reference evidence="4" key="2">
    <citation type="submission" date="2016-04" db="EMBL/GenBank/DDBJ databases">
        <title>First Complete Genome Sequence of a Subdivision 6 Acidobacterium.</title>
        <authorList>
            <person name="Huang S."/>
            <person name="Vieira S."/>
            <person name="Bunk B."/>
            <person name="Riedel T."/>
            <person name="Sproeer C."/>
            <person name="Overmann J."/>
        </authorList>
    </citation>
    <scope>NUCLEOTIDE SEQUENCE [LARGE SCALE GENOMIC DNA]</scope>
    <source>
        <strain evidence="4">DSM 100886 HEG_-6_39</strain>
    </source>
</reference>
<name>A0A143PNX5_LUTPR</name>
<evidence type="ECO:0000259" key="2">
    <source>
        <dbReference type="Pfam" id="PF01370"/>
    </source>
</evidence>
<dbReference type="OrthoDB" id="9779902at2"/>
<sequence>MLRKPVVLITGAGGEIGHGLITRLAASGRQRIVTLDLTRLDPEIGKMVTREFTGSILDTALLERILAEFEIDLVFHLAALLSTRSEFTPIMAHQVNVEGMLTLLEFAQKEGESHGRPVVFVYPSSIAAYGLPDAETRATAGRVHEDQHTSPTTMYGCNKLYCELLGTYYARHYKQLSASPAASRVDFRALRFPGLISAATLPSGGTSDYAPEMLHAAARGEAYDCFVRPDTRIPFMAMPDAVEALLKVAAAPRWQLTRTAYNVGAFNPSAEEIRTKVLEAFPGAEIGFDIDTKRQGIVDSWPADVDDSAARADWGFSPAYGFDRAFTEYLLPAIKARYEHEAGTPIAER</sequence>
<dbReference type="GO" id="GO:0008743">
    <property type="term" value="F:L-threonine 3-dehydrogenase activity"/>
    <property type="evidence" value="ECO:0007669"/>
    <property type="project" value="TreeGrafter"/>
</dbReference>
<dbReference type="STRING" id="1855912.LuPra_03597"/>